<organism evidence="2 3">
    <name type="scientific">Roseibium limicola</name>
    <dbReference type="NCBI Taxonomy" id="2816037"/>
    <lineage>
        <taxon>Bacteria</taxon>
        <taxon>Pseudomonadati</taxon>
        <taxon>Pseudomonadota</taxon>
        <taxon>Alphaproteobacteria</taxon>
        <taxon>Hyphomicrobiales</taxon>
        <taxon>Stappiaceae</taxon>
        <taxon>Roseibium</taxon>
    </lineage>
</organism>
<dbReference type="PANTHER" id="PTHR13696:SF96">
    <property type="entry name" value="COBQ_COBB_MIND_PARA NUCLEOTIDE BINDING DOMAIN-CONTAINING PROTEIN"/>
    <property type="match status" value="1"/>
</dbReference>
<name>A0A939EPK7_9HYPH</name>
<dbReference type="InterPro" id="IPR050678">
    <property type="entry name" value="DNA_Partitioning_ATPase"/>
</dbReference>
<dbReference type="EMBL" id="JAFLNF010000005">
    <property type="protein sequence ID" value="MBO0346198.1"/>
    <property type="molecule type" value="Genomic_DNA"/>
</dbReference>
<comment type="caution">
    <text evidence="2">The sequence shown here is derived from an EMBL/GenBank/DDBJ whole genome shotgun (WGS) entry which is preliminary data.</text>
</comment>
<evidence type="ECO:0000259" key="1">
    <source>
        <dbReference type="Pfam" id="PF01656"/>
    </source>
</evidence>
<protein>
    <submittedName>
        <fullName evidence="2">ParA family protein</fullName>
    </submittedName>
</protein>
<dbReference type="PANTHER" id="PTHR13696">
    <property type="entry name" value="P-LOOP CONTAINING NUCLEOSIDE TRIPHOSPHATE HYDROLASE"/>
    <property type="match status" value="1"/>
</dbReference>
<dbReference type="Proteomes" id="UP000664779">
    <property type="component" value="Unassembled WGS sequence"/>
</dbReference>
<accession>A0A939EPK7</accession>
<gene>
    <name evidence="2" type="ORF">J0X15_13275</name>
</gene>
<dbReference type="InterPro" id="IPR027417">
    <property type="entry name" value="P-loop_NTPase"/>
</dbReference>
<dbReference type="RefSeq" id="WP_206941582.1">
    <property type="nucleotide sequence ID" value="NZ_JAFLNF010000005.1"/>
</dbReference>
<sequence length="215" mass="23417">MRKILVLNSKGGCGKTTLATNLASHFASLGQRVALADADKQKSSLGWIKRRDKAIKAAPGTLAPIAGLNWSKSGRLGLDKTSGIDTVVIDGPGGLRSEQAKALIAEAAEIVVPVLPSVFDWEATFRFLSLISEIKRVRKGKAEIHIVANRMIRKSAQQIIMEEKFAREGHPVLCRLADRALYSKLAAEGAGLFDRRDAPSRNLRIQWTPLLQAID</sequence>
<dbReference type="Pfam" id="PF01656">
    <property type="entry name" value="CbiA"/>
    <property type="match status" value="1"/>
</dbReference>
<dbReference type="SUPFAM" id="SSF52540">
    <property type="entry name" value="P-loop containing nucleoside triphosphate hydrolases"/>
    <property type="match status" value="1"/>
</dbReference>
<evidence type="ECO:0000313" key="3">
    <source>
        <dbReference type="Proteomes" id="UP000664779"/>
    </source>
</evidence>
<evidence type="ECO:0000313" key="2">
    <source>
        <dbReference type="EMBL" id="MBO0346198.1"/>
    </source>
</evidence>
<dbReference type="AlphaFoldDB" id="A0A939EPK7"/>
<dbReference type="Gene3D" id="3.40.50.300">
    <property type="entry name" value="P-loop containing nucleotide triphosphate hydrolases"/>
    <property type="match status" value="1"/>
</dbReference>
<feature type="domain" description="CobQ/CobB/MinD/ParA nucleotide binding" evidence="1">
    <location>
        <begin position="4"/>
        <end position="189"/>
    </location>
</feature>
<keyword evidence="3" id="KW-1185">Reference proteome</keyword>
<proteinExistence type="predicted"/>
<dbReference type="CDD" id="cd02042">
    <property type="entry name" value="ParAB_family"/>
    <property type="match status" value="1"/>
</dbReference>
<dbReference type="PIRSF" id="PIRSF009320">
    <property type="entry name" value="Nuc_binding_HP_1000"/>
    <property type="match status" value="1"/>
</dbReference>
<reference evidence="2" key="1">
    <citation type="submission" date="2021-03" db="EMBL/GenBank/DDBJ databases">
        <title>Roseibium sp. CAU 1637 isolated from Incheon.</title>
        <authorList>
            <person name="Kim W."/>
        </authorList>
    </citation>
    <scope>NUCLEOTIDE SEQUENCE</scope>
    <source>
        <strain evidence="2">CAU 1637</strain>
    </source>
</reference>
<dbReference type="InterPro" id="IPR002586">
    <property type="entry name" value="CobQ/CobB/MinD/ParA_Nub-bd_dom"/>
</dbReference>